<dbReference type="PANTHER" id="PTHR34596:SF2">
    <property type="entry name" value="CHITOPORIN"/>
    <property type="match status" value="1"/>
</dbReference>
<evidence type="ECO:0000256" key="1">
    <source>
        <dbReference type="ARBA" id="ARBA00009075"/>
    </source>
</evidence>
<evidence type="ECO:0000256" key="2">
    <source>
        <dbReference type="ARBA" id="ARBA00022448"/>
    </source>
</evidence>
<dbReference type="Gene3D" id="2.40.160.10">
    <property type="entry name" value="Porin"/>
    <property type="match status" value="1"/>
</dbReference>
<dbReference type="InterPro" id="IPR023614">
    <property type="entry name" value="Porin_dom_sf"/>
</dbReference>
<dbReference type="Proteomes" id="UP000669060">
    <property type="component" value="Unassembled WGS sequence"/>
</dbReference>
<accession>A0ABS3TR98</accession>
<proteinExistence type="inferred from homology"/>
<feature type="chain" id="PRO_5046976136" evidence="4">
    <location>
        <begin position="30"/>
        <end position="451"/>
    </location>
</feature>
<reference evidence="5 6" key="1">
    <citation type="submission" date="2020-12" db="EMBL/GenBank/DDBJ databases">
        <title>Pseudomonas schmalbachii sp. nov. isolated from millipede gut.</title>
        <authorList>
            <person name="Shelomi M."/>
        </authorList>
    </citation>
    <scope>NUCLEOTIDE SEQUENCE [LARGE SCALE GENOMIC DNA]</scope>
    <source>
        <strain evidence="5 6">Milli4</strain>
    </source>
</reference>
<dbReference type="RefSeq" id="WP_208314207.1">
    <property type="nucleotide sequence ID" value="NZ_JAELYA010000004.1"/>
</dbReference>
<dbReference type="InterPro" id="IPR005318">
    <property type="entry name" value="OM_porin_bac"/>
</dbReference>
<evidence type="ECO:0000313" key="6">
    <source>
        <dbReference type="Proteomes" id="UP000669060"/>
    </source>
</evidence>
<name>A0ABS3TR98_9PSED</name>
<keyword evidence="2" id="KW-0813">Transport</keyword>
<comment type="similarity">
    <text evidence="1">Belongs to the outer membrane porin (Opr) (TC 1.B.25) family.</text>
</comment>
<sequence length="451" mass="49017">MKSRTRELSSLAVSIAVASLGLVAQSVSAAGFIEDSKASLTLRNFYINSDNRQFVDAPSKQEEWGQGFLLNYQSGFTEGTVGVGVDALGLLGVKLDSGKGRHYNPTSASYGGTVFPTDNDGHAKDDFGSLGVTGKVRLSKTEARIGTLLPKLPVVTYNDGRLLPQTFEGGQITSNEFAGLTLLAGQLEHAKGRNSSDARGLSIAGANNARSGQFVNKFYFAGGDYKVTDDLTAQYYYGNLEDFYKQHFLGLTHNWALPVGALKSDLRYFYSDSDGRNASAAGRAEGFRSSGNWAANDPDRFEVDNRTWSAFFTYSLGGHAASLGYQQVSGDSAFPFLNQGDGATAYLITDRQIGKFLSAGERTWVAEYGYDFAKLGVPGLKAIATYLKGSNIETQASDQGEWERDFRLDYVLQEGPLKGLGFSWRNASLRSDAVRDQDENRLILSYTLTLL</sequence>
<evidence type="ECO:0000256" key="4">
    <source>
        <dbReference type="SAM" id="SignalP"/>
    </source>
</evidence>
<evidence type="ECO:0000313" key="5">
    <source>
        <dbReference type="EMBL" id="MBO3276189.1"/>
    </source>
</evidence>
<evidence type="ECO:0000256" key="3">
    <source>
        <dbReference type="ARBA" id="ARBA00022729"/>
    </source>
</evidence>
<dbReference type="Pfam" id="PF03573">
    <property type="entry name" value="OprD"/>
    <property type="match status" value="1"/>
</dbReference>
<comment type="caution">
    <text evidence="5">The sequence shown here is derived from an EMBL/GenBank/DDBJ whole genome shotgun (WGS) entry which is preliminary data.</text>
</comment>
<keyword evidence="6" id="KW-1185">Reference proteome</keyword>
<organism evidence="5 6">
    <name type="scientific">Pseudomonas schmalbachii</name>
    <dbReference type="NCBI Taxonomy" id="2816993"/>
    <lineage>
        <taxon>Bacteria</taxon>
        <taxon>Pseudomonadati</taxon>
        <taxon>Pseudomonadota</taxon>
        <taxon>Gammaproteobacteria</taxon>
        <taxon>Pseudomonadales</taxon>
        <taxon>Pseudomonadaceae</taxon>
        <taxon>Pseudomonas</taxon>
    </lineage>
</organism>
<gene>
    <name evidence="5" type="ORF">JFY56_13210</name>
</gene>
<dbReference type="EMBL" id="JAELYA010000004">
    <property type="protein sequence ID" value="MBO3276189.1"/>
    <property type="molecule type" value="Genomic_DNA"/>
</dbReference>
<keyword evidence="3 4" id="KW-0732">Signal</keyword>
<protein>
    <submittedName>
        <fullName evidence="5">OprD family porin</fullName>
    </submittedName>
</protein>
<feature type="signal peptide" evidence="4">
    <location>
        <begin position="1"/>
        <end position="29"/>
    </location>
</feature>
<dbReference type="PANTHER" id="PTHR34596">
    <property type="entry name" value="CHITOPORIN"/>
    <property type="match status" value="1"/>
</dbReference>